<reference evidence="2" key="1">
    <citation type="submission" date="2024-01" db="EMBL/GenBank/DDBJ databases">
        <title>First draft genome sequence data of TA4-1, the type strain of Gram-positive actinobacterium Streptomyces chiangmaiensis.</title>
        <authorList>
            <person name="Yasawong M."/>
            <person name="Nantapong N."/>
        </authorList>
    </citation>
    <scope>NUCLEOTIDE SEQUENCE</scope>
    <source>
        <strain evidence="2">TA4-1</strain>
    </source>
</reference>
<dbReference type="EMBL" id="JAYWVC010000017">
    <property type="protein sequence ID" value="MED7822006.1"/>
    <property type="molecule type" value="Genomic_DNA"/>
</dbReference>
<proteinExistence type="predicted"/>
<comment type="caution">
    <text evidence="2">The sequence shown here is derived from an EMBL/GenBank/DDBJ whole genome shotgun (WGS) entry which is preliminary data.</text>
</comment>
<evidence type="ECO:0000256" key="1">
    <source>
        <dbReference type="SAM" id="MobiDB-lite"/>
    </source>
</evidence>
<gene>
    <name evidence="2" type="ORF">VXC91_08425</name>
</gene>
<evidence type="ECO:0000313" key="2">
    <source>
        <dbReference type="EMBL" id="MED7822006.1"/>
    </source>
</evidence>
<sequence length="60" mass="6067">MPSPRPAGTARTTGTALPLVTTGHTADGARIELPSKWIAAAGRPESGENVTGRDALQGAK</sequence>
<dbReference type="RefSeq" id="WP_329506288.1">
    <property type="nucleotide sequence ID" value="NZ_BAAAYZ010000095.1"/>
</dbReference>
<feature type="compositionally biased region" description="Low complexity" evidence="1">
    <location>
        <begin position="1"/>
        <end position="19"/>
    </location>
</feature>
<dbReference type="Proteomes" id="UP001333996">
    <property type="component" value="Unassembled WGS sequence"/>
</dbReference>
<evidence type="ECO:0000313" key="3">
    <source>
        <dbReference type="Proteomes" id="UP001333996"/>
    </source>
</evidence>
<protein>
    <submittedName>
        <fullName evidence="2">Uncharacterized protein</fullName>
    </submittedName>
</protein>
<name>A0ABU7FCW6_9ACTN</name>
<keyword evidence="3" id="KW-1185">Reference proteome</keyword>
<accession>A0ABU7FCW6</accession>
<organism evidence="2 3">
    <name type="scientific">Streptomyces chiangmaiensis</name>
    <dbReference type="NCBI Taxonomy" id="766497"/>
    <lineage>
        <taxon>Bacteria</taxon>
        <taxon>Bacillati</taxon>
        <taxon>Actinomycetota</taxon>
        <taxon>Actinomycetes</taxon>
        <taxon>Kitasatosporales</taxon>
        <taxon>Streptomycetaceae</taxon>
        <taxon>Streptomyces</taxon>
    </lineage>
</organism>
<feature type="region of interest" description="Disordered" evidence="1">
    <location>
        <begin position="1"/>
        <end position="60"/>
    </location>
</feature>